<evidence type="ECO:0000256" key="7">
    <source>
        <dbReference type="ARBA" id="ARBA00023315"/>
    </source>
</evidence>
<keyword evidence="5 9" id="KW-0378">Hydrolase</keyword>
<dbReference type="InterPro" id="IPR000101">
    <property type="entry name" value="GGT_peptidase"/>
</dbReference>
<name>A0ABS5QIP9_9PROT</name>
<comment type="caution">
    <text evidence="10">The sequence shown here is derived from an EMBL/GenBank/DDBJ whole genome shotgun (WGS) entry which is preliminary data.</text>
</comment>
<evidence type="ECO:0000256" key="5">
    <source>
        <dbReference type="ARBA" id="ARBA00022801"/>
    </source>
</evidence>
<gene>
    <name evidence="10" type="primary">ggt</name>
    <name evidence="10" type="ORF">KHU32_21290</name>
</gene>
<dbReference type="Gene3D" id="1.10.246.130">
    <property type="match status" value="1"/>
</dbReference>
<keyword evidence="7 9" id="KW-0012">Acyltransferase</keyword>
<dbReference type="EC" id="2.3.2.2" evidence="9"/>
<evidence type="ECO:0000256" key="6">
    <source>
        <dbReference type="ARBA" id="ARBA00023145"/>
    </source>
</evidence>
<evidence type="ECO:0000256" key="2">
    <source>
        <dbReference type="ARBA" id="ARBA00001089"/>
    </source>
</evidence>
<keyword evidence="11" id="KW-1185">Reference proteome</keyword>
<dbReference type="PANTHER" id="PTHR43199">
    <property type="entry name" value="GLUTATHIONE HYDROLASE"/>
    <property type="match status" value="1"/>
</dbReference>
<dbReference type="Proteomes" id="UP000766336">
    <property type="component" value="Unassembled WGS sequence"/>
</dbReference>
<dbReference type="Gene3D" id="3.60.20.40">
    <property type="match status" value="1"/>
</dbReference>
<comment type="catalytic activity">
    <reaction evidence="8 9">
        <text>an N-terminal (5-L-glutamyl)-[peptide] + an alpha-amino acid = 5-L-glutamyl amino acid + an N-terminal L-alpha-aminoacyl-[peptide]</text>
        <dbReference type="Rhea" id="RHEA:23904"/>
        <dbReference type="Rhea" id="RHEA-COMP:9780"/>
        <dbReference type="Rhea" id="RHEA-COMP:9795"/>
        <dbReference type="ChEBI" id="CHEBI:77644"/>
        <dbReference type="ChEBI" id="CHEBI:78597"/>
        <dbReference type="ChEBI" id="CHEBI:78599"/>
        <dbReference type="ChEBI" id="CHEBI:78608"/>
        <dbReference type="EC" id="2.3.2.2"/>
    </reaction>
</comment>
<dbReference type="GO" id="GO:0103068">
    <property type="term" value="F:leukotriene C4 gamma-glutamyl transferase activity"/>
    <property type="evidence" value="ECO:0007669"/>
    <property type="project" value="UniProtKB-EC"/>
</dbReference>
<dbReference type="PANTHER" id="PTHR43199:SF1">
    <property type="entry name" value="GLUTATHIONE HYDROLASE PROENZYME"/>
    <property type="match status" value="1"/>
</dbReference>
<comment type="subunit">
    <text evidence="9">This enzyme consists of two polypeptide chains, which are synthesized in precursor form from a single polypeptide.</text>
</comment>
<dbReference type="SUPFAM" id="SSF56235">
    <property type="entry name" value="N-terminal nucleophile aminohydrolases (Ntn hydrolases)"/>
    <property type="match status" value="1"/>
</dbReference>
<comment type="catalytic activity">
    <reaction evidence="1 9">
        <text>an S-substituted glutathione + H2O = an S-substituted L-cysteinylglycine + L-glutamate</text>
        <dbReference type="Rhea" id="RHEA:59468"/>
        <dbReference type="ChEBI" id="CHEBI:15377"/>
        <dbReference type="ChEBI" id="CHEBI:29985"/>
        <dbReference type="ChEBI" id="CHEBI:90779"/>
        <dbReference type="ChEBI" id="CHEBI:143103"/>
        <dbReference type="EC" id="3.4.19.13"/>
    </reaction>
</comment>
<dbReference type="NCBIfam" id="TIGR00066">
    <property type="entry name" value="g_glut_trans"/>
    <property type="match status" value="1"/>
</dbReference>
<reference evidence="10 11" key="1">
    <citation type="submission" date="2021-05" db="EMBL/GenBank/DDBJ databases">
        <title>Roseococcus sp. XZZS9, whole genome shotgun sequencing project.</title>
        <authorList>
            <person name="Zhao G."/>
            <person name="Shen L."/>
        </authorList>
    </citation>
    <scope>NUCLEOTIDE SEQUENCE [LARGE SCALE GENOMIC DNA]</scope>
    <source>
        <strain evidence="10 11">XZZS9</strain>
    </source>
</reference>
<evidence type="ECO:0000256" key="9">
    <source>
        <dbReference type="RuleBase" id="RU368036"/>
    </source>
</evidence>
<evidence type="ECO:0000256" key="1">
    <source>
        <dbReference type="ARBA" id="ARBA00001049"/>
    </source>
</evidence>
<keyword evidence="4 9" id="KW-0808">Transferase</keyword>
<dbReference type="EC" id="3.4.19.13" evidence="9"/>
<comment type="similarity">
    <text evidence="3 9">Belongs to the gamma-glutamyltransferase family.</text>
</comment>
<evidence type="ECO:0000256" key="8">
    <source>
        <dbReference type="ARBA" id="ARBA00047417"/>
    </source>
</evidence>
<evidence type="ECO:0000256" key="4">
    <source>
        <dbReference type="ARBA" id="ARBA00022679"/>
    </source>
</evidence>
<dbReference type="RefSeq" id="WP_213672188.1">
    <property type="nucleotide sequence ID" value="NZ_JAHCDA010000005.1"/>
</dbReference>
<sequence length="551" mass="57828">MTTWRARAGTTFTPQKQPAFGARGMVVTNHPAASAAGAQMLAEGGNAVDAAVAAILALTVCEPMMVGIFGGGLMHIASPDGRHEVLDGMATCPLSSRPEMYEGQDPRRQSVGALSVAVPANLLAWEAGLKRHGRFSMAEVIEPAIRLASKGFETGGYLHECIAESAADLALDATIAKLFLPGGTPLAAGSRLVNEPLAESLRAVAREGAAALHQGDLGTSASYDLARKGGIITTDDLAATRMIQREAVRGTYRGIEVYGPPPPSAGGVHVLQMLNLLEAYDIAASGFGTPETLHLIAEALKMAFADRAVATADPAFLEVPVARLISKEYAAERRAFLDKARAKTWSPGITAMESANTTHITVADHEGRIACCTHTINSLFGSKIMLPESGLIPNNYMALFDPRPGLAQSVEPGKRITTSMSPLILRKDGKPYAALGLPGGLRIFASTFQAVMNLIDHGMSLQEAVEAPRLWTMGGPVEMEGAFSAEVRAAMAAMGHDAVAMPHVAGGMGAIRWHEDGLMEGASCWRADGAPVAIGGGPAQAGVRFWPDARR</sequence>
<keyword evidence="9" id="KW-0317">Glutathione biosynthesis</keyword>
<dbReference type="InterPro" id="IPR051792">
    <property type="entry name" value="GGT_bact"/>
</dbReference>
<organism evidence="10 11">
    <name type="scientific">Roseococcus pinisoli</name>
    <dbReference type="NCBI Taxonomy" id="2835040"/>
    <lineage>
        <taxon>Bacteria</taxon>
        <taxon>Pseudomonadati</taxon>
        <taxon>Pseudomonadota</taxon>
        <taxon>Alphaproteobacteria</taxon>
        <taxon>Acetobacterales</taxon>
        <taxon>Roseomonadaceae</taxon>
        <taxon>Roseococcus</taxon>
    </lineage>
</organism>
<dbReference type="InterPro" id="IPR029055">
    <property type="entry name" value="Ntn_hydrolases_N"/>
</dbReference>
<protein>
    <recommendedName>
        <fullName evidence="9">Glutathione hydrolase proenzyme</fullName>
        <ecNumber evidence="9">2.3.2.2</ecNumber>
        <ecNumber evidence="9">3.4.19.13</ecNumber>
    </recommendedName>
    <component>
        <recommendedName>
            <fullName evidence="9">Glutathione hydrolase large chain</fullName>
        </recommendedName>
    </component>
    <component>
        <recommendedName>
            <fullName evidence="9">Glutathione hydrolase small chain</fullName>
        </recommendedName>
    </component>
</protein>
<comment type="catalytic activity">
    <reaction evidence="2 9">
        <text>glutathione + H2O = L-cysteinylglycine + L-glutamate</text>
        <dbReference type="Rhea" id="RHEA:28807"/>
        <dbReference type="ChEBI" id="CHEBI:15377"/>
        <dbReference type="ChEBI" id="CHEBI:29985"/>
        <dbReference type="ChEBI" id="CHEBI:57925"/>
        <dbReference type="ChEBI" id="CHEBI:61694"/>
        <dbReference type="EC" id="3.4.19.13"/>
    </reaction>
</comment>
<dbReference type="InterPro" id="IPR043138">
    <property type="entry name" value="GGT_lsub"/>
</dbReference>
<proteinExistence type="inferred from homology"/>
<dbReference type="EMBL" id="JAHCDA010000005">
    <property type="protein sequence ID" value="MBS7813489.1"/>
    <property type="molecule type" value="Genomic_DNA"/>
</dbReference>
<evidence type="ECO:0000313" key="11">
    <source>
        <dbReference type="Proteomes" id="UP000766336"/>
    </source>
</evidence>
<dbReference type="InterPro" id="IPR043137">
    <property type="entry name" value="GGT_ssub_C"/>
</dbReference>
<keyword evidence="6 9" id="KW-0865">Zymogen</keyword>
<dbReference type="Pfam" id="PF01019">
    <property type="entry name" value="G_glu_transpept"/>
    <property type="match status" value="1"/>
</dbReference>
<dbReference type="PRINTS" id="PR01210">
    <property type="entry name" value="GGTRANSPTASE"/>
</dbReference>
<evidence type="ECO:0000313" key="10">
    <source>
        <dbReference type="EMBL" id="MBS7813489.1"/>
    </source>
</evidence>
<comment type="pathway">
    <text evidence="9">Sulfur metabolism; glutathione metabolism.</text>
</comment>
<comment type="PTM">
    <text evidence="9">Cleaved by autocatalysis into a large and a small subunit.</text>
</comment>
<evidence type="ECO:0000256" key="3">
    <source>
        <dbReference type="ARBA" id="ARBA00009381"/>
    </source>
</evidence>
<accession>A0ABS5QIP9</accession>